<dbReference type="InterPro" id="IPR001611">
    <property type="entry name" value="Leu-rich_rpt"/>
</dbReference>
<dbReference type="InterPro" id="IPR055414">
    <property type="entry name" value="LRR_R13L4/SHOC2-like"/>
</dbReference>
<dbReference type="PANTHER" id="PTHR36766:SF30">
    <property type="entry name" value="TIR-NBS TYPE DISEASE RESISTANCE PROTEIN-RELATED"/>
    <property type="match status" value="1"/>
</dbReference>
<evidence type="ECO:0000256" key="1">
    <source>
        <dbReference type="ARBA" id="ARBA00022737"/>
    </source>
</evidence>
<dbReference type="PANTHER" id="PTHR36766">
    <property type="entry name" value="PLANT BROAD-SPECTRUM MILDEW RESISTANCE PROTEIN RPW8"/>
    <property type="match status" value="1"/>
</dbReference>
<dbReference type="Gene3D" id="3.40.30.10">
    <property type="entry name" value="Glutaredoxin"/>
    <property type="match status" value="1"/>
</dbReference>
<evidence type="ECO:0000256" key="2">
    <source>
        <dbReference type="SAM" id="SignalP"/>
    </source>
</evidence>
<dbReference type="SUPFAM" id="SSF52058">
    <property type="entry name" value="L domain-like"/>
    <property type="match status" value="1"/>
</dbReference>
<dbReference type="GO" id="GO:0006952">
    <property type="term" value="P:defense response"/>
    <property type="evidence" value="ECO:0007669"/>
    <property type="project" value="UniProtKB-KW"/>
</dbReference>
<dbReference type="SUPFAM" id="SSF52540">
    <property type="entry name" value="P-loop containing nucleoside triphosphate hydrolases"/>
    <property type="match status" value="1"/>
</dbReference>
<dbReference type="Gene3D" id="3.80.10.10">
    <property type="entry name" value="Ribonuclease Inhibitor"/>
    <property type="match status" value="3"/>
</dbReference>
<feature type="signal peptide" evidence="2">
    <location>
        <begin position="1"/>
        <end position="23"/>
    </location>
</feature>
<evidence type="ECO:0000313" key="5">
    <source>
        <dbReference type="EMBL" id="KAH9290086.1"/>
    </source>
</evidence>
<dbReference type="Pfam" id="PF00560">
    <property type="entry name" value="LRR_1"/>
    <property type="match status" value="1"/>
</dbReference>
<dbReference type="Pfam" id="PF23598">
    <property type="entry name" value="LRR_14"/>
    <property type="match status" value="1"/>
</dbReference>
<evidence type="ECO:0000259" key="3">
    <source>
        <dbReference type="Pfam" id="PF00931"/>
    </source>
</evidence>
<name>A0AA38BZG6_TAXCH</name>
<dbReference type="OMA" id="VERWARM"/>
<evidence type="ECO:0000313" key="6">
    <source>
        <dbReference type="Proteomes" id="UP000824469"/>
    </source>
</evidence>
<keyword evidence="6" id="KW-1185">Reference proteome</keyword>
<dbReference type="InterPro" id="IPR027417">
    <property type="entry name" value="P-loop_NTPase"/>
</dbReference>
<dbReference type="EMBL" id="JAHRHJ020003813">
    <property type="protein sequence ID" value="KAH9290086.1"/>
    <property type="molecule type" value="Genomic_DNA"/>
</dbReference>
<gene>
    <name evidence="5" type="ORF">KI387_034203</name>
</gene>
<proteinExistence type="predicted"/>
<dbReference type="Gene3D" id="3.40.50.300">
    <property type="entry name" value="P-loop containing nucleotide triphosphate hydrolases"/>
    <property type="match status" value="1"/>
</dbReference>
<comment type="caution">
    <text evidence="5">The sequence shown here is derived from an EMBL/GenBank/DDBJ whole genome shotgun (WGS) entry which is preliminary data.</text>
</comment>
<dbReference type="GO" id="GO:0043531">
    <property type="term" value="F:ADP binding"/>
    <property type="evidence" value="ECO:0007669"/>
    <property type="project" value="InterPro"/>
</dbReference>
<keyword evidence="1" id="KW-0677">Repeat</keyword>
<dbReference type="Proteomes" id="UP000824469">
    <property type="component" value="Unassembled WGS sequence"/>
</dbReference>
<protein>
    <recommendedName>
        <fullName evidence="7">NB-ARC domain-containing protein</fullName>
    </recommendedName>
</protein>
<reference evidence="5 6" key="1">
    <citation type="journal article" date="2021" name="Nat. Plants">
        <title>The Taxus genome provides insights into paclitaxel biosynthesis.</title>
        <authorList>
            <person name="Xiong X."/>
            <person name="Gou J."/>
            <person name="Liao Q."/>
            <person name="Li Y."/>
            <person name="Zhou Q."/>
            <person name="Bi G."/>
            <person name="Li C."/>
            <person name="Du R."/>
            <person name="Wang X."/>
            <person name="Sun T."/>
            <person name="Guo L."/>
            <person name="Liang H."/>
            <person name="Lu P."/>
            <person name="Wu Y."/>
            <person name="Zhang Z."/>
            <person name="Ro D.K."/>
            <person name="Shang Y."/>
            <person name="Huang S."/>
            <person name="Yan J."/>
        </authorList>
    </citation>
    <scope>NUCLEOTIDE SEQUENCE [LARGE SCALE GENOMIC DNA]</scope>
    <source>
        <strain evidence="5">Ta-2019</strain>
    </source>
</reference>
<dbReference type="InterPro" id="IPR059179">
    <property type="entry name" value="MLKL-like_MCAfunc"/>
</dbReference>
<sequence length="1617" mass="182985">MLEVKNLVLHPLVVFLLVQVAVTWRGDCAKIGCTTYGSSPPSSSVLAISDIVDKILNTEKDAPDFDLQQLVDTIDSLLLHCNTKRGKRNSDCEKLAPGVDGVASASGVAATFSEGVSKNVEIIATQISEYSGDKHSTAISVLNAVGNVHWLGLSFLLVASVLERFNTINKNKEECLKLLKSMNKLAKVILQLKEFPRSKVKLQTEIKQSIGLIVDGAILCCAQNKSKGLKKFCKASKDKKDLQELRSEVKGMYNNLTLQTGVQNLSILEESLSILENNQKRDPPHFPTVSYAVGIEQQVVDVVKLLELDEEKPAVAVVVHGIGGSGKTTLADAVWSYLKDKLQGWRYSKIILIKNLERHPNVEEPQSLILEDLTGSKQRVRDLESGRESLKEIMKKESIFLYIDNALYIEPLQELLPKEVSTPKKLRLLFTARKTNVSQVMKDVGIRSCKNYTMESLPIQAAIQVLCRKIDTERDANSILEERPLLNKIAEICRCCPLFLEVIGGYISKRENKVEAYEKVLDWLQHGDQPFSSDKEYSFNEDRIMFAYHELEQSAQEAFLDICSFFSDYWKWEEVACIVGEEDMKCLEEAALIKRTDTSDISIHDLLLQVGRNKSKDNRLTTVDELSTVLRDEKPLSQIKGIFFKWNTIPFHISAEELDKMSGSLRVFHMGSFTIVKGKCSKPFNKLLFLQAGKVPNLPIDVSKLTCLAYIDYVIKDSKILSQCKNLSSLKVAKFSGDMIGMPEFGRPSKLRQLALYGLNATNISWVVKFNRLEKLTLFGCENLEELPEGVGELSSLRELDLSYCDKLKQLPSAIGQLSSLTTLNLQYCRSLQELPTNFEKLCSLQYLNLHGCSGLLGLPCNFENLTLLQYLNLHDCSGLLELPERLGNLTSLTNLNLFGCEKLSSFPRSLGGMTSLLSSDMAFGRCSSLRELPELISWLAKSKRISFDGCSSLKMIPNQFSKLTCLEYLGFRGCTSLEELCNGFQCLAKLRELKMSGCTNLSCLPEGFGKLPSLEKLNLSGCHKLKELCSDFNCLVKLKKLNLSGCYSLSQLPDCFGSLHCLEQIDLSDCSSLEKLCDDFGCLPSLISLELSNCKKLGAEWMDSVGSIPNLWIADIKGSELMIQRWMEMRREKENWHFVVVTNSFQQNTYEERRAWSLGVIISNVLEKEGLLIDTHKLPFYSSSLQPSTPLILIIDRRYDSDWTKFYWKFLAKNLQWLEADSKLSFSIIYLGTEIKALTSVLGERILAYTNLNSRASLFLDKLFNKFWSSNQYLDIFRTSAHDCLGEDSLKCSSAWEDISYVAKDDATFLSRIPRESNIELLRALLVTQETDYLLLHNNQQVKVDDLEGKVVLLLVMYLPVSPKDCYISALKDVYLKMRESTEYLVEVVFIPFNFSLWGGSWEDFENAVTSGPWPVFPKPELVNQMILGCYGYERPSGKRVVVVDEKGRISSENALPMIWRWGVEAYPFSKSREEELKKAEWEGLSSRCSFEFVFHKLDLFQLKGMEALYCDKIILVCWGLPSEMLELLNDLDGAWASLESVVQVLYVGYNYNYRSSIHEKEYEMKRTEMCRVSSLSFSHVNIFWDRIKYLREESAGMGDDKKYTSSKKNGITFLG</sequence>
<feature type="domain" description="Disease resistance R13L4/SHOC-2-like LRR" evidence="4">
    <location>
        <begin position="735"/>
        <end position="851"/>
    </location>
</feature>
<accession>A0AA38BZG6</accession>
<keyword evidence="2" id="KW-0732">Signal</keyword>
<dbReference type="CDD" id="cd21037">
    <property type="entry name" value="MLKL_NTD"/>
    <property type="match status" value="1"/>
</dbReference>
<dbReference type="InterPro" id="IPR002182">
    <property type="entry name" value="NB-ARC"/>
</dbReference>
<evidence type="ECO:0000259" key="4">
    <source>
        <dbReference type="Pfam" id="PF23598"/>
    </source>
</evidence>
<dbReference type="InterPro" id="IPR032675">
    <property type="entry name" value="LRR_dom_sf"/>
</dbReference>
<dbReference type="SUPFAM" id="SSF52075">
    <property type="entry name" value="Outer arm dynein light chain 1"/>
    <property type="match status" value="1"/>
</dbReference>
<feature type="chain" id="PRO_5041263311" description="NB-ARC domain-containing protein" evidence="2">
    <location>
        <begin position="24"/>
        <end position="1617"/>
    </location>
</feature>
<feature type="domain" description="NB-ARC" evidence="3">
    <location>
        <begin position="302"/>
        <end position="470"/>
    </location>
</feature>
<dbReference type="Pfam" id="PF00931">
    <property type="entry name" value="NB-ARC"/>
    <property type="match status" value="1"/>
</dbReference>
<evidence type="ECO:0008006" key="7">
    <source>
        <dbReference type="Google" id="ProtNLM"/>
    </source>
</evidence>
<organism evidence="5 6">
    <name type="scientific">Taxus chinensis</name>
    <name type="common">Chinese yew</name>
    <name type="synonym">Taxus wallichiana var. chinensis</name>
    <dbReference type="NCBI Taxonomy" id="29808"/>
    <lineage>
        <taxon>Eukaryota</taxon>
        <taxon>Viridiplantae</taxon>
        <taxon>Streptophyta</taxon>
        <taxon>Embryophyta</taxon>
        <taxon>Tracheophyta</taxon>
        <taxon>Spermatophyta</taxon>
        <taxon>Pinopsida</taxon>
        <taxon>Pinidae</taxon>
        <taxon>Conifers II</taxon>
        <taxon>Cupressales</taxon>
        <taxon>Taxaceae</taxon>
        <taxon>Taxus</taxon>
    </lineage>
</organism>
<dbReference type="PRINTS" id="PR00364">
    <property type="entry name" value="DISEASERSIST"/>
</dbReference>